<evidence type="ECO:0000259" key="1">
    <source>
        <dbReference type="PROSITE" id="PS50821"/>
    </source>
</evidence>
<dbReference type="InterPro" id="IPR036397">
    <property type="entry name" value="RNaseH_sf"/>
</dbReference>
<dbReference type="AlphaFoldDB" id="A0A4Q2DKP0"/>
<gene>
    <name evidence="3" type="ORF">EST38_g6413</name>
</gene>
<accession>A0A4Q2DKP0</accession>
<dbReference type="Pfam" id="PF08699">
    <property type="entry name" value="ArgoL1"/>
    <property type="match status" value="1"/>
</dbReference>
<evidence type="ECO:0008006" key="5">
    <source>
        <dbReference type="Google" id="ProtNLM"/>
    </source>
</evidence>
<dbReference type="SUPFAM" id="SSF53098">
    <property type="entry name" value="Ribonuclease H-like"/>
    <property type="match status" value="1"/>
</dbReference>
<dbReference type="Gene3D" id="3.40.50.2300">
    <property type="match status" value="1"/>
</dbReference>
<dbReference type="InterPro" id="IPR012337">
    <property type="entry name" value="RNaseH-like_sf"/>
</dbReference>
<dbReference type="Gene3D" id="3.30.420.10">
    <property type="entry name" value="Ribonuclease H-like superfamily/Ribonuclease H"/>
    <property type="match status" value="1"/>
</dbReference>
<evidence type="ECO:0000313" key="4">
    <source>
        <dbReference type="Proteomes" id="UP000290288"/>
    </source>
</evidence>
<dbReference type="InterPro" id="IPR003100">
    <property type="entry name" value="PAZ_dom"/>
</dbReference>
<dbReference type="InterPro" id="IPR003165">
    <property type="entry name" value="Piwi"/>
</dbReference>
<proteinExistence type="predicted"/>
<protein>
    <recommendedName>
        <fullName evidence="5">Piwi domain-containing protein</fullName>
    </recommendedName>
</protein>
<organism evidence="3 4">
    <name type="scientific">Candolleomyces aberdarensis</name>
    <dbReference type="NCBI Taxonomy" id="2316362"/>
    <lineage>
        <taxon>Eukaryota</taxon>
        <taxon>Fungi</taxon>
        <taxon>Dikarya</taxon>
        <taxon>Basidiomycota</taxon>
        <taxon>Agaricomycotina</taxon>
        <taxon>Agaricomycetes</taxon>
        <taxon>Agaricomycetidae</taxon>
        <taxon>Agaricales</taxon>
        <taxon>Agaricineae</taxon>
        <taxon>Psathyrellaceae</taxon>
        <taxon>Candolleomyces</taxon>
    </lineage>
</organism>
<reference evidence="3 4" key="1">
    <citation type="submission" date="2019-01" db="EMBL/GenBank/DDBJ databases">
        <title>Draft genome sequence of Psathyrella aberdarensis IHI B618.</title>
        <authorList>
            <person name="Buettner E."/>
            <person name="Kellner H."/>
        </authorList>
    </citation>
    <scope>NUCLEOTIDE SEQUENCE [LARGE SCALE GENOMIC DNA]</scope>
    <source>
        <strain evidence="3 4">IHI B618</strain>
    </source>
</reference>
<dbReference type="CDD" id="cd02846">
    <property type="entry name" value="PAZ_argonaute_like"/>
    <property type="match status" value="1"/>
</dbReference>
<comment type="caution">
    <text evidence="3">The sequence shown here is derived from an EMBL/GenBank/DDBJ whole genome shotgun (WGS) entry which is preliminary data.</text>
</comment>
<dbReference type="Proteomes" id="UP000290288">
    <property type="component" value="Unassembled WGS sequence"/>
</dbReference>
<dbReference type="GO" id="GO:0003723">
    <property type="term" value="F:RNA binding"/>
    <property type="evidence" value="ECO:0007669"/>
    <property type="project" value="InterPro"/>
</dbReference>
<dbReference type="InterPro" id="IPR036085">
    <property type="entry name" value="PAZ_dom_sf"/>
</dbReference>
<dbReference type="SUPFAM" id="SSF101690">
    <property type="entry name" value="PAZ domain"/>
    <property type="match status" value="1"/>
</dbReference>
<dbReference type="OrthoDB" id="10252740at2759"/>
<dbReference type="Pfam" id="PF02170">
    <property type="entry name" value="PAZ"/>
    <property type="match status" value="1"/>
</dbReference>
<feature type="domain" description="PAZ" evidence="1">
    <location>
        <begin position="112"/>
        <end position="225"/>
    </location>
</feature>
<dbReference type="PROSITE" id="PS50821">
    <property type="entry name" value="PAZ"/>
    <property type="match status" value="1"/>
</dbReference>
<dbReference type="Pfam" id="PF02171">
    <property type="entry name" value="Piwi"/>
    <property type="match status" value="1"/>
</dbReference>
<keyword evidence="4" id="KW-1185">Reference proteome</keyword>
<dbReference type="PANTHER" id="PTHR22891">
    <property type="entry name" value="EUKARYOTIC TRANSLATION INITIATION FACTOR 2C"/>
    <property type="match status" value="1"/>
</dbReference>
<dbReference type="Gene3D" id="2.170.260.10">
    <property type="entry name" value="paz domain"/>
    <property type="match status" value="1"/>
</dbReference>
<sequence length="722" mass="80660">MAKGVYAITLKLTSQDALIANEIGKSSLKRKPDSPEYIVVINFLQLLIRQKTNNISEDEQKKVYLIGENGAQPLVRTPFELRRGISHSVRPAVGRVTVVVDTTAAAFYQPISLIDALLRHFNLREARDLQRLSKAQVKEASKIFKNVIIERGDGSGRRRKMIGFNQQGAFFEFENGEGMKITIAEHYRRTYNINLRYPAAPGVVLKEPPKSQWEIVPIELWKICPGQVYKKSLTEAATREMVKFSSLIPEQKKQEVLKAAQRYQNCEALNDAGMVVSSRLIDVKATLLTTPRIEFSNGSKDVIENFMAAVIRKVAPKVKQDAGEDEKQAALKAGKEAVDRGLDNNQFFILVILPMFAAETKAALKYWCDVKFGIITQCIRVNKIRDLAPGSNGENQYYNNAVLKVNARLLGENFKPSGSLVFDNLLGDRVPRGALTLIIGADIGHPSPGVKKPSVASLVYNQDRYGIKYNATSTIQMPRQEVIGNIKKMFNEAIVALMTRERKAVSNIIFFRDGVSEGEYAEIAKTEITAIEEEIGRIWTNSQKIKQLGSPRPKLTFVVVGKRHRTVLFPAVPRGNLDDGKGNCKAGVVIDEGINQPHITDFYLQSHSAIKGTSRSSHYIVLKDEVFNGKTKELQDLAFSLCHIYARATRSVSIPAPVYYADLACRRDSFHYRPGAENKLLSSDAGSVVSSGSGKKAPFKIEDWEKEFDTRHGRLTNSMYFL</sequence>
<dbReference type="EMBL" id="SDEE01000201">
    <property type="protein sequence ID" value="RXW19444.1"/>
    <property type="molecule type" value="Genomic_DNA"/>
</dbReference>
<dbReference type="InterPro" id="IPR014811">
    <property type="entry name" value="ArgoL1"/>
</dbReference>
<name>A0A4Q2DKP0_9AGAR</name>
<dbReference type="SMART" id="SM00950">
    <property type="entry name" value="Piwi"/>
    <property type="match status" value="1"/>
</dbReference>
<dbReference type="PROSITE" id="PS50822">
    <property type="entry name" value="PIWI"/>
    <property type="match status" value="1"/>
</dbReference>
<evidence type="ECO:0000259" key="2">
    <source>
        <dbReference type="PROSITE" id="PS50822"/>
    </source>
</evidence>
<dbReference type="STRING" id="2316362.A0A4Q2DKP0"/>
<evidence type="ECO:0000313" key="3">
    <source>
        <dbReference type="EMBL" id="RXW19444.1"/>
    </source>
</evidence>
<feature type="domain" description="Piwi" evidence="2">
    <location>
        <begin position="348"/>
        <end position="673"/>
    </location>
</feature>